<gene>
    <name evidence="1" type="ORF">GN958_ATG13607</name>
</gene>
<feature type="non-terminal residue" evidence="1">
    <location>
        <position position="1"/>
    </location>
</feature>
<evidence type="ECO:0000313" key="2">
    <source>
        <dbReference type="Proteomes" id="UP000704712"/>
    </source>
</evidence>
<comment type="caution">
    <text evidence="1">The sequence shown here is derived from an EMBL/GenBank/DDBJ whole genome shotgun (WGS) entry which is preliminary data.</text>
</comment>
<reference evidence="1" key="1">
    <citation type="submission" date="2020-03" db="EMBL/GenBank/DDBJ databases">
        <title>Hybrid Assembly of Korean Phytophthora infestans isolates.</title>
        <authorList>
            <person name="Prokchorchik M."/>
            <person name="Lee Y."/>
            <person name="Seo J."/>
            <person name="Cho J.-H."/>
            <person name="Park Y.-E."/>
            <person name="Jang D.-C."/>
            <person name="Im J.-S."/>
            <person name="Choi J.-G."/>
            <person name="Park H.-J."/>
            <person name="Lee G.-B."/>
            <person name="Lee Y.-G."/>
            <person name="Hong S.-Y."/>
            <person name="Cho K."/>
            <person name="Sohn K.H."/>
        </authorList>
    </citation>
    <scope>NUCLEOTIDE SEQUENCE</scope>
    <source>
        <strain evidence="1">KR_2_A2</strain>
    </source>
</reference>
<organism evidence="1 2">
    <name type="scientific">Phytophthora infestans</name>
    <name type="common">Potato late blight agent</name>
    <name type="synonym">Botrytis infestans</name>
    <dbReference type="NCBI Taxonomy" id="4787"/>
    <lineage>
        <taxon>Eukaryota</taxon>
        <taxon>Sar</taxon>
        <taxon>Stramenopiles</taxon>
        <taxon>Oomycota</taxon>
        <taxon>Peronosporomycetes</taxon>
        <taxon>Peronosporales</taxon>
        <taxon>Peronosporaceae</taxon>
        <taxon>Phytophthora</taxon>
    </lineage>
</organism>
<evidence type="ECO:0000313" key="1">
    <source>
        <dbReference type="EMBL" id="KAF4137199.1"/>
    </source>
</evidence>
<sequence>MAITRAQERDEFIEVCIRPEQTDRTLGRDGNTIEALRFKEITILLRLNNSRLEQHLIGVTQSANMALDVVSESTADYKKLQRDGERYAENIIEAFLRDISPPTRSTMIGPLLRIKNVEDTEY</sequence>
<dbReference type="Proteomes" id="UP000704712">
    <property type="component" value="Unassembled WGS sequence"/>
</dbReference>
<protein>
    <recommendedName>
        <fullName evidence="3">K Homology domain-containing protein</fullName>
    </recommendedName>
</protein>
<dbReference type="EMBL" id="JAACNO010001855">
    <property type="protein sequence ID" value="KAF4137199.1"/>
    <property type="molecule type" value="Genomic_DNA"/>
</dbReference>
<proteinExistence type="predicted"/>
<dbReference type="AlphaFoldDB" id="A0A8S9UD54"/>
<name>A0A8S9UD54_PHYIN</name>
<accession>A0A8S9UD54</accession>
<evidence type="ECO:0008006" key="3">
    <source>
        <dbReference type="Google" id="ProtNLM"/>
    </source>
</evidence>